<name>A0A368YE48_9HYPH</name>
<dbReference type="AlphaFoldDB" id="A0A368YE48"/>
<proteinExistence type="predicted"/>
<reference evidence="1 2" key="1">
    <citation type="submission" date="2018-07" db="EMBL/GenBank/DDBJ databases">
        <title>Genomic Encyclopedia of Type Strains, Phase III (KMG-III): the genomes of soil and plant-associated and newly described type strains.</title>
        <authorList>
            <person name="Whitman W."/>
        </authorList>
    </citation>
    <scope>NUCLEOTIDE SEQUENCE [LARGE SCALE GENOMIC DNA]</scope>
    <source>
        <strain evidence="1 2">31-25a</strain>
    </source>
</reference>
<dbReference type="EMBL" id="QPJM01000039">
    <property type="protein sequence ID" value="RCW77708.1"/>
    <property type="molecule type" value="Genomic_DNA"/>
</dbReference>
<accession>A0A368YE48</accession>
<keyword evidence="2" id="KW-1185">Reference proteome</keyword>
<evidence type="ECO:0000313" key="1">
    <source>
        <dbReference type="EMBL" id="RCW77708.1"/>
    </source>
</evidence>
<organism evidence="1 2">
    <name type="scientific">Phyllobacterium bourgognense</name>
    <dbReference type="NCBI Taxonomy" id="314236"/>
    <lineage>
        <taxon>Bacteria</taxon>
        <taxon>Pseudomonadati</taxon>
        <taxon>Pseudomonadota</taxon>
        <taxon>Alphaproteobacteria</taxon>
        <taxon>Hyphomicrobiales</taxon>
        <taxon>Phyllobacteriaceae</taxon>
        <taxon>Phyllobacterium</taxon>
    </lineage>
</organism>
<evidence type="ECO:0000313" key="2">
    <source>
        <dbReference type="Proteomes" id="UP000253324"/>
    </source>
</evidence>
<comment type="caution">
    <text evidence="1">The sequence shown here is derived from an EMBL/GenBank/DDBJ whole genome shotgun (WGS) entry which is preliminary data.</text>
</comment>
<gene>
    <name evidence="1" type="ORF">C7476_13915</name>
</gene>
<protein>
    <submittedName>
        <fullName evidence="1">Uncharacterized protein</fullName>
    </submittedName>
</protein>
<dbReference type="Proteomes" id="UP000253324">
    <property type="component" value="Unassembled WGS sequence"/>
</dbReference>
<sequence>MTIPGPTRARNDSERFVDCQRAVEDRMLELLGDAQVAGWTKEEVLAAMIEVAENTNLAMHPNALLSVETELRKLMKKKDV</sequence>